<comment type="catalytic activity">
    <reaction evidence="3">
        <text>L-aspartate + L-glutamine + ATP + H2O = L-asparagine + L-glutamate + AMP + diphosphate + H(+)</text>
        <dbReference type="Rhea" id="RHEA:12228"/>
        <dbReference type="ChEBI" id="CHEBI:15377"/>
        <dbReference type="ChEBI" id="CHEBI:15378"/>
        <dbReference type="ChEBI" id="CHEBI:29985"/>
        <dbReference type="ChEBI" id="CHEBI:29991"/>
        <dbReference type="ChEBI" id="CHEBI:30616"/>
        <dbReference type="ChEBI" id="CHEBI:33019"/>
        <dbReference type="ChEBI" id="CHEBI:58048"/>
        <dbReference type="ChEBI" id="CHEBI:58359"/>
        <dbReference type="ChEBI" id="CHEBI:456215"/>
        <dbReference type="EC" id="6.3.5.4"/>
    </reaction>
</comment>
<comment type="pathway">
    <text evidence="1">Amino-acid biosynthesis; L-asparagine biosynthesis; L-asparagine from L-aspartate (L-Gln route): step 1/1.</text>
</comment>
<name>A0A5B8XT27_9DELT</name>
<dbReference type="SUPFAM" id="SSF52402">
    <property type="entry name" value="Adenine nucleotide alpha hydrolases-like"/>
    <property type="match status" value="1"/>
</dbReference>
<gene>
    <name evidence="5" type="ORF">FRD01_15920</name>
</gene>
<dbReference type="GO" id="GO:0006529">
    <property type="term" value="P:asparagine biosynthetic process"/>
    <property type="evidence" value="ECO:0007669"/>
    <property type="project" value="InterPro"/>
</dbReference>
<dbReference type="InterPro" id="IPR051786">
    <property type="entry name" value="ASN_synthetase/amidase"/>
</dbReference>
<organism evidence="5 6">
    <name type="scientific">Microvenator marinus</name>
    <dbReference type="NCBI Taxonomy" id="2600177"/>
    <lineage>
        <taxon>Bacteria</taxon>
        <taxon>Deltaproteobacteria</taxon>
        <taxon>Bradymonadales</taxon>
        <taxon>Microvenatoraceae</taxon>
        <taxon>Microvenator</taxon>
    </lineage>
</organism>
<dbReference type="GO" id="GO:0005829">
    <property type="term" value="C:cytosol"/>
    <property type="evidence" value="ECO:0007669"/>
    <property type="project" value="TreeGrafter"/>
</dbReference>
<evidence type="ECO:0000259" key="4">
    <source>
        <dbReference type="Pfam" id="PF00733"/>
    </source>
</evidence>
<accession>A0A5B8XT27</accession>
<protein>
    <recommendedName>
        <fullName evidence="2">asparagine synthase (glutamine-hydrolyzing)</fullName>
        <ecNumber evidence="2">6.3.5.4</ecNumber>
    </recommendedName>
</protein>
<dbReference type="PANTHER" id="PTHR43284">
    <property type="entry name" value="ASPARAGINE SYNTHETASE (GLUTAMINE-HYDROLYZING)"/>
    <property type="match status" value="1"/>
</dbReference>
<dbReference type="AlphaFoldDB" id="A0A5B8XT27"/>
<dbReference type="Gene3D" id="3.40.50.620">
    <property type="entry name" value="HUPs"/>
    <property type="match status" value="1"/>
</dbReference>
<dbReference type="Pfam" id="PF00733">
    <property type="entry name" value="Asn_synthase"/>
    <property type="match status" value="1"/>
</dbReference>
<dbReference type="CDD" id="cd01991">
    <property type="entry name" value="Asn_synthase_B_C"/>
    <property type="match status" value="1"/>
</dbReference>
<keyword evidence="6" id="KW-1185">Reference proteome</keyword>
<dbReference type="PANTHER" id="PTHR43284:SF1">
    <property type="entry name" value="ASPARAGINE SYNTHETASE"/>
    <property type="match status" value="1"/>
</dbReference>
<feature type="domain" description="Asparagine synthetase" evidence="4">
    <location>
        <begin position="2"/>
        <end position="98"/>
    </location>
</feature>
<evidence type="ECO:0000256" key="1">
    <source>
        <dbReference type="ARBA" id="ARBA00005187"/>
    </source>
</evidence>
<dbReference type="InterPro" id="IPR001962">
    <property type="entry name" value="Asn_synthase"/>
</dbReference>
<proteinExistence type="predicted"/>
<evidence type="ECO:0000256" key="3">
    <source>
        <dbReference type="ARBA" id="ARBA00048741"/>
    </source>
</evidence>
<dbReference type="EMBL" id="CP042467">
    <property type="protein sequence ID" value="QED28695.1"/>
    <property type="molecule type" value="Genomic_DNA"/>
</dbReference>
<dbReference type="InterPro" id="IPR014729">
    <property type="entry name" value="Rossmann-like_a/b/a_fold"/>
</dbReference>
<dbReference type="Proteomes" id="UP000321595">
    <property type="component" value="Chromosome"/>
</dbReference>
<evidence type="ECO:0000313" key="5">
    <source>
        <dbReference type="EMBL" id="QED28695.1"/>
    </source>
</evidence>
<dbReference type="EC" id="6.3.5.4" evidence="2"/>
<dbReference type="KEGG" id="bbae:FRD01_15920"/>
<dbReference type="GO" id="GO:0004066">
    <property type="term" value="F:asparagine synthase (glutamine-hydrolyzing) activity"/>
    <property type="evidence" value="ECO:0007669"/>
    <property type="project" value="UniProtKB-EC"/>
</dbReference>
<evidence type="ECO:0000256" key="2">
    <source>
        <dbReference type="ARBA" id="ARBA00012737"/>
    </source>
</evidence>
<reference evidence="5 6" key="1">
    <citation type="submission" date="2019-08" db="EMBL/GenBank/DDBJ databases">
        <authorList>
            <person name="Liang Q."/>
        </authorList>
    </citation>
    <scope>NUCLEOTIDE SEQUENCE [LARGE SCALE GENOMIC DNA]</scope>
    <source>
        <strain evidence="5 6">V1718</strain>
    </source>
</reference>
<dbReference type="OrthoDB" id="9763290at2"/>
<dbReference type="RefSeq" id="WP_146961350.1">
    <property type="nucleotide sequence ID" value="NZ_CP042467.1"/>
</dbReference>
<sequence length="102" mass="11720">MRDGVLVKVDRTTMRYGLEARSPFLDHRLVQFAQSLPSHFKKSGQTFKLILRLVLADKIPSVSNLPKTGFGVPIPGVKTERKNEFRLWQESALVDWNLRFPP</sequence>
<evidence type="ECO:0000313" key="6">
    <source>
        <dbReference type="Proteomes" id="UP000321595"/>
    </source>
</evidence>